<reference evidence="2" key="1">
    <citation type="journal article" date="2019" name="Int. J. Syst. Evol. Microbiol.">
        <title>The Global Catalogue of Microorganisms (GCM) 10K type strain sequencing project: providing services to taxonomists for standard genome sequencing and annotation.</title>
        <authorList>
            <consortium name="The Broad Institute Genomics Platform"/>
            <consortium name="The Broad Institute Genome Sequencing Center for Infectious Disease"/>
            <person name="Wu L."/>
            <person name="Ma J."/>
        </authorList>
    </citation>
    <scope>NUCLEOTIDE SEQUENCE [LARGE SCALE GENOMIC DNA]</scope>
    <source>
        <strain evidence="2">CGMCC 1.7030</strain>
    </source>
</reference>
<sequence>MIIPSLRKVLFHQLHKKKRFPGLMTDKKAVLSLIRSLKPFYTDKELIRLGPEQDGGYLVPNDLEGIQLLISPGVDQESHFELECAERGMEVHLMDASVNGPSVAHPGFHFHPVFMGIGANEWSLEYLIQSQNLDKVPGDWMLQMDIEGAEWETLIQVPQEMLNRFRILVIEFHDMDNLFNLPFFQIVKKVFDKLLSSHQVVHIHPNNFSQPSDVLGITIPKYMEFTFLRKDRVLHKSPSLAFPHPLDRPCTAKQDYPLPEVWYRQ</sequence>
<evidence type="ECO:0000313" key="1">
    <source>
        <dbReference type="EMBL" id="MFC5191125.1"/>
    </source>
</evidence>
<name>A0ABW0BVP9_9BACT</name>
<comment type="caution">
    <text evidence="1">The sequence shown here is derived from an EMBL/GenBank/DDBJ whole genome shotgun (WGS) entry which is preliminary data.</text>
</comment>
<dbReference type="RefSeq" id="WP_377912883.1">
    <property type="nucleotide sequence ID" value="NZ_JBHSKS010000003.1"/>
</dbReference>
<gene>
    <name evidence="1" type="ORF">ACFPIK_05055</name>
</gene>
<keyword evidence="2" id="KW-1185">Reference proteome</keyword>
<dbReference type="Proteomes" id="UP001596163">
    <property type="component" value="Unassembled WGS sequence"/>
</dbReference>
<evidence type="ECO:0008006" key="3">
    <source>
        <dbReference type="Google" id="ProtNLM"/>
    </source>
</evidence>
<evidence type="ECO:0000313" key="2">
    <source>
        <dbReference type="Proteomes" id="UP001596163"/>
    </source>
</evidence>
<dbReference type="EMBL" id="JBHSKS010000003">
    <property type="protein sequence ID" value="MFC5191125.1"/>
    <property type="molecule type" value="Genomic_DNA"/>
</dbReference>
<proteinExistence type="predicted"/>
<accession>A0ABW0BVP9</accession>
<protein>
    <recommendedName>
        <fullName evidence="3">Methyltransferase FkbM domain-containing protein</fullName>
    </recommendedName>
</protein>
<organism evidence="1 2">
    <name type="scientific">Algoriphagus aquatilis</name>
    <dbReference type="NCBI Taxonomy" id="490186"/>
    <lineage>
        <taxon>Bacteria</taxon>
        <taxon>Pseudomonadati</taxon>
        <taxon>Bacteroidota</taxon>
        <taxon>Cytophagia</taxon>
        <taxon>Cytophagales</taxon>
        <taxon>Cyclobacteriaceae</taxon>
        <taxon>Algoriphagus</taxon>
    </lineage>
</organism>